<protein>
    <submittedName>
        <fullName evidence="1">DUF799 family lipoprotein</fullName>
    </submittedName>
</protein>
<reference evidence="1" key="1">
    <citation type="submission" date="2020-10" db="EMBL/GenBank/DDBJ databases">
        <authorList>
            <person name="Gilroy R."/>
        </authorList>
    </citation>
    <scope>NUCLEOTIDE SEQUENCE</scope>
    <source>
        <strain evidence="1">B1-13419</strain>
    </source>
</reference>
<dbReference type="AlphaFoldDB" id="A0A9D9IKS7"/>
<sequence length="202" mass="22393">MTRSEQYAGLYEEKPVVLAVMPPINNTAMTEAKDLLYTSISKPLIEAGYYVLSPNLLMDMLKAESAYDSELFIDGDMKMFNKILGADAIVFSVIDEWAKKGVGIQTTIRYVIKSAYTNDIIFDRRCELYLNLAVNSSSGSALGALLDLAMTAINTASTDHIVAARKCNYIIFDDIPRGKYSPDYMKDMDIKSGPKNIKASVK</sequence>
<dbReference type="InterPro" id="IPR008517">
    <property type="entry name" value="GNA1162-like"/>
</dbReference>
<dbReference type="EMBL" id="JADIMD010000017">
    <property type="protein sequence ID" value="MBO8473901.1"/>
    <property type="molecule type" value="Genomic_DNA"/>
</dbReference>
<dbReference type="Pfam" id="PF05643">
    <property type="entry name" value="GNA1162-like"/>
    <property type="match status" value="1"/>
</dbReference>
<organism evidence="1 2">
    <name type="scientific">Candidatus Cryptobacteroides faecigallinarum</name>
    <dbReference type="NCBI Taxonomy" id="2840763"/>
    <lineage>
        <taxon>Bacteria</taxon>
        <taxon>Pseudomonadati</taxon>
        <taxon>Bacteroidota</taxon>
        <taxon>Bacteroidia</taxon>
        <taxon>Bacteroidales</taxon>
        <taxon>Candidatus Cryptobacteroides</taxon>
    </lineage>
</organism>
<dbReference type="Proteomes" id="UP000823757">
    <property type="component" value="Unassembled WGS sequence"/>
</dbReference>
<gene>
    <name evidence="1" type="ORF">IAB91_01235</name>
</gene>
<comment type="caution">
    <text evidence="1">The sequence shown here is derived from an EMBL/GenBank/DDBJ whole genome shotgun (WGS) entry which is preliminary data.</text>
</comment>
<name>A0A9D9IKS7_9BACT</name>
<dbReference type="Gene3D" id="3.40.50.10610">
    <property type="entry name" value="ABC-type transport auxiliary lipoprotein component"/>
    <property type="match status" value="1"/>
</dbReference>
<keyword evidence="1" id="KW-0449">Lipoprotein</keyword>
<proteinExistence type="predicted"/>
<evidence type="ECO:0000313" key="1">
    <source>
        <dbReference type="EMBL" id="MBO8473901.1"/>
    </source>
</evidence>
<evidence type="ECO:0000313" key="2">
    <source>
        <dbReference type="Proteomes" id="UP000823757"/>
    </source>
</evidence>
<reference evidence="1" key="2">
    <citation type="journal article" date="2021" name="PeerJ">
        <title>Extensive microbial diversity within the chicken gut microbiome revealed by metagenomics and culture.</title>
        <authorList>
            <person name="Gilroy R."/>
            <person name="Ravi A."/>
            <person name="Getino M."/>
            <person name="Pursley I."/>
            <person name="Horton D.L."/>
            <person name="Alikhan N.F."/>
            <person name="Baker D."/>
            <person name="Gharbi K."/>
            <person name="Hall N."/>
            <person name="Watson M."/>
            <person name="Adriaenssens E.M."/>
            <person name="Foster-Nyarko E."/>
            <person name="Jarju S."/>
            <person name="Secka A."/>
            <person name="Antonio M."/>
            <person name="Oren A."/>
            <person name="Chaudhuri R.R."/>
            <person name="La Ragione R."/>
            <person name="Hildebrand F."/>
            <person name="Pallen M.J."/>
        </authorList>
    </citation>
    <scope>NUCLEOTIDE SEQUENCE</scope>
    <source>
        <strain evidence="1">B1-13419</strain>
    </source>
</reference>
<accession>A0A9D9IKS7</accession>